<reference evidence="2" key="1">
    <citation type="submission" date="2021-10" db="EMBL/GenBank/DDBJ databases">
        <title>Tropical sea cucumber genome reveals ecological adaptation and Cuvierian tubules defense mechanism.</title>
        <authorList>
            <person name="Chen T."/>
        </authorList>
    </citation>
    <scope>NUCLEOTIDE SEQUENCE</scope>
    <source>
        <strain evidence="2">Nanhai2018</strain>
        <tissue evidence="2">Muscle</tissue>
    </source>
</reference>
<dbReference type="EMBL" id="JAIZAY010000006">
    <property type="protein sequence ID" value="KAJ8040742.1"/>
    <property type="molecule type" value="Genomic_DNA"/>
</dbReference>
<dbReference type="InterPro" id="IPR040415">
    <property type="entry name" value="SETD9"/>
</dbReference>
<evidence type="ECO:0000313" key="3">
    <source>
        <dbReference type="Proteomes" id="UP001152320"/>
    </source>
</evidence>
<dbReference type="CDD" id="cd10537">
    <property type="entry name" value="SET_SETD9"/>
    <property type="match status" value="1"/>
</dbReference>
<accession>A0A9Q1C8Q0</accession>
<dbReference type="Proteomes" id="UP001152320">
    <property type="component" value="Chromosome 6"/>
</dbReference>
<dbReference type="InterPro" id="IPR001214">
    <property type="entry name" value="SET_dom"/>
</dbReference>
<feature type="domain" description="SET" evidence="1">
    <location>
        <begin position="109"/>
        <end position="287"/>
    </location>
</feature>
<dbReference type="SUPFAM" id="SSF82199">
    <property type="entry name" value="SET domain"/>
    <property type="match status" value="1"/>
</dbReference>
<organism evidence="2 3">
    <name type="scientific">Holothuria leucospilota</name>
    <name type="common">Black long sea cucumber</name>
    <name type="synonym">Mertensiothuria leucospilota</name>
    <dbReference type="NCBI Taxonomy" id="206669"/>
    <lineage>
        <taxon>Eukaryota</taxon>
        <taxon>Metazoa</taxon>
        <taxon>Echinodermata</taxon>
        <taxon>Eleutherozoa</taxon>
        <taxon>Echinozoa</taxon>
        <taxon>Holothuroidea</taxon>
        <taxon>Aspidochirotacea</taxon>
        <taxon>Aspidochirotida</taxon>
        <taxon>Holothuriidae</taxon>
        <taxon>Holothuria</taxon>
    </lineage>
</organism>
<dbReference type="OrthoDB" id="442460at2759"/>
<dbReference type="PANTHER" id="PTHR33524">
    <property type="entry name" value="C5ORF35"/>
    <property type="match status" value="1"/>
</dbReference>
<comment type="caution">
    <text evidence="2">The sequence shown here is derived from an EMBL/GenBank/DDBJ whole genome shotgun (WGS) entry which is preliminary data.</text>
</comment>
<protein>
    <submittedName>
        <fullName evidence="2">SET domain-containing protein 9</fullName>
    </submittedName>
</protein>
<evidence type="ECO:0000259" key="1">
    <source>
        <dbReference type="PROSITE" id="PS50280"/>
    </source>
</evidence>
<dbReference type="PROSITE" id="PS50280">
    <property type="entry name" value="SET"/>
    <property type="match status" value="1"/>
</dbReference>
<dbReference type="AlphaFoldDB" id="A0A9Q1C8Q0"/>
<name>A0A9Q1C8Q0_HOLLE</name>
<evidence type="ECO:0000313" key="2">
    <source>
        <dbReference type="EMBL" id="KAJ8040742.1"/>
    </source>
</evidence>
<gene>
    <name evidence="2" type="ORF">HOLleu_15129</name>
</gene>
<dbReference type="InterPro" id="IPR046341">
    <property type="entry name" value="SET_dom_sf"/>
</dbReference>
<dbReference type="PANTHER" id="PTHR33524:SF2">
    <property type="entry name" value="SET DOMAIN-CONTAINING PROTEIN 9"/>
    <property type="match status" value="1"/>
</dbReference>
<proteinExistence type="predicted"/>
<sequence length="291" mass="33334">MQRRLKAFWESYKYRFVPWIVANLKNRSARSVSSSQDDILTHVEVEESLLDFFNALARNDRLPSYGMETERSCQDLESKSESEGRQFTRGSCKMKKKKKDPLEVMFENCGFAIECSPSRLKGGGTGVLVTKGVIPRNSVVAMYPGTVYLPSEPILLQSVGNPFIFRCSDGLLIDGFNRRISKIIYKSCSQRDRLGTEYLSSDLTWVTKSLQNPMNVGQFVNNHTKEYSANVAYQEFDVSHRFPIELRKYLPNVFYSANLLHQRPLRTVVLISLRNIQAGEELLSSYFTLIH</sequence>
<dbReference type="Gene3D" id="2.170.270.10">
    <property type="entry name" value="SET domain"/>
    <property type="match status" value="1"/>
</dbReference>
<keyword evidence="3" id="KW-1185">Reference proteome</keyword>